<organism evidence="3 4">
    <name type="scientific">Telmatocola sphagniphila</name>
    <dbReference type="NCBI Taxonomy" id="1123043"/>
    <lineage>
        <taxon>Bacteria</taxon>
        <taxon>Pseudomonadati</taxon>
        <taxon>Planctomycetota</taxon>
        <taxon>Planctomycetia</taxon>
        <taxon>Gemmatales</taxon>
        <taxon>Gemmataceae</taxon>
    </lineage>
</organism>
<proteinExistence type="predicted"/>
<protein>
    <submittedName>
        <fullName evidence="3">Glycosyltransferase family 4 protein</fullName>
    </submittedName>
</protein>
<keyword evidence="1" id="KW-0808">Transferase</keyword>
<dbReference type="GO" id="GO:0016757">
    <property type="term" value="F:glycosyltransferase activity"/>
    <property type="evidence" value="ECO:0007669"/>
    <property type="project" value="InterPro"/>
</dbReference>
<evidence type="ECO:0000313" key="3">
    <source>
        <dbReference type="EMBL" id="QVL32957.1"/>
    </source>
</evidence>
<dbReference type="EMBL" id="CP074694">
    <property type="protein sequence ID" value="QVL32957.1"/>
    <property type="molecule type" value="Genomic_DNA"/>
</dbReference>
<dbReference type="SUPFAM" id="SSF53756">
    <property type="entry name" value="UDP-Glycosyltransferase/glycogen phosphorylase"/>
    <property type="match status" value="1"/>
</dbReference>
<dbReference type="PANTHER" id="PTHR46401:SF2">
    <property type="entry name" value="GLYCOSYLTRANSFERASE WBBK-RELATED"/>
    <property type="match status" value="1"/>
</dbReference>
<dbReference type="CDD" id="cd03809">
    <property type="entry name" value="GT4_MtfB-like"/>
    <property type="match status" value="1"/>
</dbReference>
<keyword evidence="4" id="KW-1185">Reference proteome</keyword>
<dbReference type="RefSeq" id="WP_213497847.1">
    <property type="nucleotide sequence ID" value="NZ_CP074694.1"/>
</dbReference>
<evidence type="ECO:0000259" key="2">
    <source>
        <dbReference type="Pfam" id="PF00534"/>
    </source>
</evidence>
<dbReference type="GO" id="GO:0009103">
    <property type="term" value="P:lipopolysaccharide biosynthetic process"/>
    <property type="evidence" value="ECO:0007669"/>
    <property type="project" value="TreeGrafter"/>
</dbReference>
<evidence type="ECO:0000313" key="4">
    <source>
        <dbReference type="Proteomes" id="UP000676194"/>
    </source>
</evidence>
<dbReference type="Gene3D" id="3.40.50.2000">
    <property type="entry name" value="Glycogen Phosphorylase B"/>
    <property type="match status" value="1"/>
</dbReference>
<dbReference type="PANTHER" id="PTHR46401">
    <property type="entry name" value="GLYCOSYLTRANSFERASE WBBK-RELATED"/>
    <property type="match status" value="1"/>
</dbReference>
<dbReference type="Proteomes" id="UP000676194">
    <property type="component" value="Chromosome"/>
</dbReference>
<dbReference type="KEGG" id="tsph:KIH39_03300"/>
<dbReference type="Pfam" id="PF00534">
    <property type="entry name" value="Glycos_transf_1"/>
    <property type="match status" value="1"/>
</dbReference>
<accession>A0A8E6B7U6</accession>
<evidence type="ECO:0000256" key="1">
    <source>
        <dbReference type="ARBA" id="ARBA00022679"/>
    </source>
</evidence>
<name>A0A8E6B7U6_9BACT</name>
<sequence>MSTRVVINGLASLDRKTGVGHYIASLHQQLQLTGDTGDRAVFYPTGITRDVVRMARNWMNKPRTKSKSAPANSATPVATAAPALPRLVWNPKKLLGRYVRRNVPKIFRRHFQRVCVRNGVQLYHEPNFIPLPSDLPTIITVLDLSVLLHPEWHPIERVRVHEQNFEKGIARCQHVITISEAVRSEIIHHLGMKPEDVTSIHIAPREHFRPLPASQVAAGLQSLGLQPGFLLYLGTIEPRKNLMMLLKAYCDLPAELRSLHPLVLAGGWGWKTDEVHDFYDRVGRAAGVRHLGYVPDEMLPVLCNGAQALLYPSLYEGFGLPPIEMMNCGGAVLASTADAVAEVLKDKAWLLDPNDTTAWRKAMQTILTDNDRWNELRRDSISFASQYSWRRCAEETWSVYRKVA</sequence>
<dbReference type="FunFam" id="3.40.50.2000:FF:000119">
    <property type="entry name" value="Glycosyl transferase group 1"/>
    <property type="match status" value="1"/>
</dbReference>
<dbReference type="AlphaFoldDB" id="A0A8E6B7U6"/>
<feature type="domain" description="Glycosyl transferase family 1" evidence="2">
    <location>
        <begin position="227"/>
        <end position="378"/>
    </location>
</feature>
<reference evidence="3" key="1">
    <citation type="submission" date="2021-05" db="EMBL/GenBank/DDBJ databases">
        <title>Complete genome sequence of the cellulolytic planctomycete Telmatocola sphagniphila SP2T and characterization of the first cellulase from planctomycetes.</title>
        <authorList>
            <person name="Rakitin A.L."/>
            <person name="Beletsky A.V."/>
            <person name="Naumoff D.G."/>
            <person name="Kulichevskaya I.S."/>
            <person name="Mardanov A.V."/>
            <person name="Ravin N.V."/>
            <person name="Dedysh S.N."/>
        </authorList>
    </citation>
    <scope>NUCLEOTIDE SEQUENCE</scope>
    <source>
        <strain evidence="3">SP2T</strain>
    </source>
</reference>
<gene>
    <name evidence="3" type="ORF">KIH39_03300</name>
</gene>
<dbReference type="InterPro" id="IPR001296">
    <property type="entry name" value="Glyco_trans_1"/>
</dbReference>